<name>A0A0R3MJW7_9BRAD</name>
<evidence type="ECO:0000256" key="1">
    <source>
        <dbReference type="SAM" id="MobiDB-lite"/>
    </source>
</evidence>
<keyword evidence="3" id="KW-1185">Reference proteome</keyword>
<protein>
    <submittedName>
        <fullName evidence="2">Uncharacterized protein</fullName>
    </submittedName>
</protein>
<feature type="region of interest" description="Disordered" evidence="1">
    <location>
        <begin position="1"/>
        <end position="34"/>
    </location>
</feature>
<proteinExistence type="predicted"/>
<evidence type="ECO:0000313" key="3">
    <source>
        <dbReference type="Proteomes" id="UP000052023"/>
    </source>
</evidence>
<comment type="caution">
    <text evidence="2">The sequence shown here is derived from an EMBL/GenBank/DDBJ whole genome shotgun (WGS) entry which is preliminary data.</text>
</comment>
<dbReference type="AlphaFoldDB" id="A0A0R3MJW7"/>
<reference evidence="2 3" key="1">
    <citation type="submission" date="2014-03" db="EMBL/GenBank/DDBJ databases">
        <title>Bradyrhizobium valentinum sp. nov., isolated from effective nodules of Lupinus mariae-josephae, a lupine endemic of basic-lime soils in Eastern Spain.</title>
        <authorList>
            <person name="Duran D."/>
            <person name="Rey L."/>
            <person name="Navarro A."/>
            <person name="Busquets A."/>
            <person name="Imperial J."/>
            <person name="Ruiz-Argueso T."/>
        </authorList>
    </citation>
    <scope>NUCLEOTIDE SEQUENCE [LARGE SCALE GENOMIC DNA]</scope>
    <source>
        <strain evidence="2 3">Ro19</strain>
    </source>
</reference>
<sequence>MGGEGCDEGGEEEALKIPQPSEDAAEVVSDGGENDVGGVSGAALEIAAAEVAFGLQVPDDGLDGGSASQLAFDDAEDAALLA</sequence>
<feature type="compositionally biased region" description="Acidic residues" evidence="1">
    <location>
        <begin position="1"/>
        <end position="12"/>
    </location>
</feature>
<dbReference type="EMBL" id="LLYA01000208">
    <property type="protein sequence ID" value="KRR17635.1"/>
    <property type="molecule type" value="Genomic_DNA"/>
</dbReference>
<organism evidence="2 3">
    <name type="scientific">Bradyrhizobium retamae</name>
    <dbReference type="NCBI Taxonomy" id="1300035"/>
    <lineage>
        <taxon>Bacteria</taxon>
        <taxon>Pseudomonadati</taxon>
        <taxon>Pseudomonadota</taxon>
        <taxon>Alphaproteobacteria</taxon>
        <taxon>Hyphomicrobiales</taxon>
        <taxon>Nitrobacteraceae</taxon>
        <taxon>Bradyrhizobium</taxon>
    </lineage>
</organism>
<dbReference type="Proteomes" id="UP000052023">
    <property type="component" value="Unassembled WGS sequence"/>
</dbReference>
<gene>
    <name evidence="2" type="ORF">CQ13_36075</name>
</gene>
<evidence type="ECO:0000313" key="2">
    <source>
        <dbReference type="EMBL" id="KRR17635.1"/>
    </source>
</evidence>
<accession>A0A0R3MJW7</accession>